<accession>A0ABX1WNW9</accession>
<evidence type="ECO:0000313" key="2">
    <source>
        <dbReference type="Proteomes" id="UP000580344"/>
    </source>
</evidence>
<keyword evidence="2" id="KW-1185">Reference proteome</keyword>
<organism evidence="1 2">
    <name type="scientific">Empedobacter stercoris</name>
    <dbReference type="NCBI Taxonomy" id="1628248"/>
    <lineage>
        <taxon>Bacteria</taxon>
        <taxon>Pseudomonadati</taxon>
        <taxon>Bacteroidota</taxon>
        <taxon>Flavobacteriia</taxon>
        <taxon>Flavobacteriales</taxon>
        <taxon>Weeksellaceae</taxon>
        <taxon>Empedobacter</taxon>
    </lineage>
</organism>
<gene>
    <name evidence="1" type="ORF">HMH06_10310</name>
</gene>
<name>A0ABX1WNW9_9FLAO</name>
<feature type="non-terminal residue" evidence="1">
    <location>
        <position position="30"/>
    </location>
</feature>
<dbReference type="Proteomes" id="UP000580344">
    <property type="component" value="Unassembled WGS sequence"/>
</dbReference>
<comment type="caution">
    <text evidence="1">The sequence shown here is derived from an EMBL/GenBank/DDBJ whole genome shotgun (WGS) entry which is preliminary data.</text>
</comment>
<reference evidence="1 2" key="1">
    <citation type="submission" date="2020-05" db="EMBL/GenBank/DDBJ databases">
        <title>Tigecycline resistant gene in Empedobacter stercoris.</title>
        <authorList>
            <person name="Chen Y."/>
            <person name="Cheng Y."/>
            <person name="Zhou K."/>
        </authorList>
    </citation>
    <scope>NUCLEOTIDE SEQUENCE [LARGE SCALE GENOMIC DNA]</scope>
    <source>
        <strain evidence="1 2">ES202</strain>
    </source>
</reference>
<sequence>MEERYNYVKRTQRDYSMSFKLNVVKEIESG</sequence>
<proteinExistence type="predicted"/>
<dbReference type="EMBL" id="JABFOQ010000025">
    <property type="protein sequence ID" value="NOJ76217.1"/>
    <property type="molecule type" value="Genomic_DNA"/>
</dbReference>
<protein>
    <submittedName>
        <fullName evidence="1">Transposase</fullName>
    </submittedName>
</protein>
<evidence type="ECO:0000313" key="1">
    <source>
        <dbReference type="EMBL" id="NOJ76217.1"/>
    </source>
</evidence>